<accession>A0A2L0EQI3</accession>
<evidence type="ECO:0000259" key="2">
    <source>
        <dbReference type="Pfam" id="PF12708"/>
    </source>
</evidence>
<dbReference type="Gene3D" id="2.160.20.10">
    <property type="entry name" value="Single-stranded right-handed beta-helix, Pectin lyase-like"/>
    <property type="match status" value="1"/>
</dbReference>
<name>A0A2L0EQI3_SORCE</name>
<feature type="region of interest" description="Disordered" evidence="1">
    <location>
        <begin position="151"/>
        <end position="236"/>
    </location>
</feature>
<reference evidence="3 4" key="1">
    <citation type="submission" date="2015-09" db="EMBL/GenBank/DDBJ databases">
        <title>Sorangium comparison.</title>
        <authorList>
            <person name="Zaburannyi N."/>
            <person name="Bunk B."/>
            <person name="Overmann J."/>
            <person name="Mueller R."/>
        </authorList>
    </citation>
    <scope>NUCLEOTIDE SEQUENCE [LARGE SCALE GENOMIC DNA]</scope>
    <source>
        <strain evidence="3 4">So ce26</strain>
    </source>
</reference>
<dbReference type="InterPro" id="IPR012334">
    <property type="entry name" value="Pectin_lyas_fold"/>
</dbReference>
<gene>
    <name evidence="3" type="ORF">SOCE26_029800</name>
</gene>
<evidence type="ECO:0000313" key="3">
    <source>
        <dbReference type="EMBL" id="AUX41559.1"/>
    </source>
</evidence>
<organism evidence="3 4">
    <name type="scientific">Sorangium cellulosum</name>
    <name type="common">Polyangium cellulosum</name>
    <dbReference type="NCBI Taxonomy" id="56"/>
    <lineage>
        <taxon>Bacteria</taxon>
        <taxon>Pseudomonadati</taxon>
        <taxon>Myxococcota</taxon>
        <taxon>Polyangia</taxon>
        <taxon>Polyangiales</taxon>
        <taxon>Polyangiaceae</taxon>
        <taxon>Sorangium</taxon>
    </lineage>
</organism>
<feature type="compositionally biased region" description="Basic and acidic residues" evidence="1">
    <location>
        <begin position="210"/>
        <end position="224"/>
    </location>
</feature>
<dbReference type="SUPFAM" id="SSF51126">
    <property type="entry name" value="Pectin lyase-like"/>
    <property type="match status" value="1"/>
</dbReference>
<feature type="domain" description="Rhamnogalacturonase A/B/Epimerase-like pectate lyase" evidence="2">
    <location>
        <begin position="15"/>
        <end position="85"/>
    </location>
</feature>
<dbReference type="Pfam" id="PF12708">
    <property type="entry name" value="Pect-lyase_RHGA_epim"/>
    <property type="match status" value="1"/>
</dbReference>
<evidence type="ECO:0000256" key="1">
    <source>
        <dbReference type="SAM" id="MobiDB-lite"/>
    </source>
</evidence>
<feature type="compositionally biased region" description="Basic and acidic residues" evidence="1">
    <location>
        <begin position="164"/>
        <end position="176"/>
    </location>
</feature>
<protein>
    <recommendedName>
        <fullName evidence="2">Rhamnogalacturonase A/B/Epimerase-like pectate lyase domain-containing protein</fullName>
    </recommendedName>
</protein>
<proteinExistence type="predicted"/>
<sequence length="236" mass="25760">MTRPCRPRGDVMIYNVKSAPYNAAGNGSTRDDTAIQSAINDAGMAGGGVVYFPKGVYKLHARLNVPYSGVILEGEGRESVLKHDPPSGTDPFIPVFFFKGTSTGYEELRNVGVRDLTVEFADAGPPSAGGLQMNGCVDWFCDRVTVRGRRRGRERPHHLRAHLRREPEHRHLDGGGRGRHRGGLHPPGQRSRHPAERGHAAARARAARAGGDEPGHDQRLRDLRQYGVRRAPALGG</sequence>
<dbReference type="EMBL" id="CP012673">
    <property type="protein sequence ID" value="AUX41559.1"/>
    <property type="molecule type" value="Genomic_DNA"/>
</dbReference>
<dbReference type="Proteomes" id="UP000238348">
    <property type="component" value="Chromosome"/>
</dbReference>
<feature type="compositionally biased region" description="Basic residues" evidence="1">
    <location>
        <begin position="151"/>
        <end position="163"/>
    </location>
</feature>
<evidence type="ECO:0000313" key="4">
    <source>
        <dbReference type="Proteomes" id="UP000238348"/>
    </source>
</evidence>
<dbReference type="AlphaFoldDB" id="A0A2L0EQI3"/>
<dbReference type="InterPro" id="IPR011050">
    <property type="entry name" value="Pectin_lyase_fold/virulence"/>
</dbReference>
<dbReference type="InterPro" id="IPR024535">
    <property type="entry name" value="RHGA/B-epi-like_pectate_lyase"/>
</dbReference>